<dbReference type="InterPro" id="IPR027417">
    <property type="entry name" value="P-loop_NTPase"/>
</dbReference>
<dbReference type="InterPro" id="IPR001763">
    <property type="entry name" value="Rhodanese-like_dom"/>
</dbReference>
<dbReference type="Pfam" id="PF00581">
    <property type="entry name" value="Rhodanese"/>
    <property type="match status" value="1"/>
</dbReference>
<organism evidence="4 5">
    <name type="scientific">Pararobbsia alpina</name>
    <dbReference type="NCBI Taxonomy" id="621374"/>
    <lineage>
        <taxon>Bacteria</taxon>
        <taxon>Pseudomonadati</taxon>
        <taxon>Pseudomonadota</taxon>
        <taxon>Betaproteobacteria</taxon>
        <taxon>Burkholderiales</taxon>
        <taxon>Burkholderiaceae</taxon>
        <taxon>Pararobbsia</taxon>
    </lineage>
</organism>
<dbReference type="EMBL" id="CADIKM010000005">
    <property type="protein sequence ID" value="CAB3783790.1"/>
    <property type="molecule type" value="Genomic_DNA"/>
</dbReference>
<protein>
    <submittedName>
        <fullName evidence="4">tRNA 2-selenouridine synthase</fullName>
        <ecNumber evidence="4">2.5.1.-</ecNumber>
    </submittedName>
</protein>
<dbReference type="SMART" id="SM00450">
    <property type="entry name" value="RHOD"/>
    <property type="match status" value="1"/>
</dbReference>
<reference evidence="4 5" key="1">
    <citation type="submission" date="2020-04" db="EMBL/GenBank/DDBJ databases">
        <authorList>
            <person name="De Canck E."/>
        </authorList>
    </citation>
    <scope>NUCLEOTIDE SEQUENCE [LARGE SCALE GENOMIC DNA]</scope>
    <source>
        <strain evidence="4 5">LMG 28138</strain>
    </source>
</reference>
<accession>A0A6S7B161</accession>
<dbReference type="GO" id="GO:0043828">
    <property type="term" value="F:tRNA 2-selenouridine synthase activity"/>
    <property type="evidence" value="ECO:0007669"/>
    <property type="project" value="InterPro"/>
</dbReference>
<evidence type="ECO:0000259" key="3">
    <source>
        <dbReference type="PROSITE" id="PS50206"/>
    </source>
</evidence>
<dbReference type="InterPro" id="IPR036873">
    <property type="entry name" value="Rhodanese-like_dom_sf"/>
</dbReference>
<evidence type="ECO:0000256" key="1">
    <source>
        <dbReference type="ARBA" id="ARBA00023266"/>
    </source>
</evidence>
<dbReference type="AlphaFoldDB" id="A0A6S7B161"/>
<dbReference type="NCBIfam" id="NF008750">
    <property type="entry name" value="PRK11784.1-2"/>
    <property type="match status" value="1"/>
</dbReference>
<dbReference type="Gene3D" id="3.40.250.10">
    <property type="entry name" value="Rhodanese-like domain"/>
    <property type="match status" value="1"/>
</dbReference>
<dbReference type="InterPro" id="IPR017582">
    <property type="entry name" value="SelU"/>
</dbReference>
<keyword evidence="5" id="KW-1185">Reference proteome</keyword>
<dbReference type="PANTHER" id="PTHR30401:SF0">
    <property type="entry name" value="TRNA 2-SELENOURIDINE SYNTHASE"/>
    <property type="match status" value="1"/>
</dbReference>
<dbReference type="RefSeq" id="WP_175104302.1">
    <property type="nucleotide sequence ID" value="NZ_CADIKM010000005.1"/>
</dbReference>
<feature type="compositionally biased region" description="Low complexity" evidence="2">
    <location>
        <begin position="363"/>
        <end position="381"/>
    </location>
</feature>
<dbReference type="EC" id="2.5.1.-" evidence="4"/>
<name>A0A6S7B161_9BURK</name>
<dbReference type="SUPFAM" id="SSF52821">
    <property type="entry name" value="Rhodanese/Cell cycle control phosphatase"/>
    <property type="match status" value="1"/>
</dbReference>
<dbReference type="InterPro" id="IPR058840">
    <property type="entry name" value="AAA_SelU"/>
</dbReference>
<proteinExistence type="predicted"/>
<dbReference type="NCBIfam" id="TIGR03167">
    <property type="entry name" value="tRNA_sel_U_synt"/>
    <property type="match status" value="1"/>
</dbReference>
<feature type="domain" description="Rhodanese" evidence="3">
    <location>
        <begin position="17"/>
        <end position="132"/>
    </location>
</feature>
<keyword evidence="4" id="KW-0808">Transferase</keyword>
<evidence type="ECO:0000313" key="4">
    <source>
        <dbReference type="EMBL" id="CAB3783790.1"/>
    </source>
</evidence>
<dbReference type="GO" id="GO:0002098">
    <property type="term" value="P:tRNA wobble uridine modification"/>
    <property type="evidence" value="ECO:0007669"/>
    <property type="project" value="InterPro"/>
</dbReference>
<sequence length="392" mass="42718">MKNLVSSLDELASFDEVVDVRTPLEFAEDHIPGAINAPVLSNEERVIVGTLYKSSPFEATRVGAAMVARNIGFHLDTLFADRPRNWRPLIYCWRGGKRSGATTTWFNLIGWQARQLDGGYKGYRHRVLEQLEALPPRLTYIALTGHTGTGKTRLLHALAGTGAQVLDLEALARHRGSLLGALPEAPQPSQKAFDTALVAALSKLDADRPVFIEAESRRIGQINLPAPLLDAFHAGRCVKVVAPLDARVRFLLQDYAHLFDTPQYFKDQLTRLVGLHSRQTVAHWHGLIEAGERAQLFAELVEQHYDPAYARSSMRSFSRIGEAVQFSFDPCAATPLEQARELMVRVCTTGGVAAGAVAATAMPTSATPTTVTATTTDEAPANNTRSAAEPSA</sequence>
<feature type="region of interest" description="Disordered" evidence="2">
    <location>
        <begin position="363"/>
        <end position="392"/>
    </location>
</feature>
<evidence type="ECO:0000256" key="2">
    <source>
        <dbReference type="SAM" id="MobiDB-lite"/>
    </source>
</evidence>
<dbReference type="NCBIfam" id="NF008752">
    <property type="entry name" value="PRK11784.1-4"/>
    <property type="match status" value="1"/>
</dbReference>
<gene>
    <name evidence="4" type="primary">selU</name>
    <name evidence="4" type="ORF">LMG28138_01710</name>
</gene>
<evidence type="ECO:0000313" key="5">
    <source>
        <dbReference type="Proteomes" id="UP000494115"/>
    </source>
</evidence>
<dbReference type="Pfam" id="PF26341">
    <property type="entry name" value="AAA_SelU"/>
    <property type="match status" value="1"/>
</dbReference>
<dbReference type="PROSITE" id="PS50206">
    <property type="entry name" value="RHODANESE_3"/>
    <property type="match status" value="1"/>
</dbReference>
<keyword evidence="1" id="KW-0711">Selenium</keyword>
<dbReference type="PANTHER" id="PTHR30401">
    <property type="entry name" value="TRNA 2-SELENOURIDINE SYNTHASE"/>
    <property type="match status" value="1"/>
</dbReference>
<dbReference type="SUPFAM" id="SSF52540">
    <property type="entry name" value="P-loop containing nucleoside triphosphate hydrolases"/>
    <property type="match status" value="1"/>
</dbReference>
<dbReference type="Proteomes" id="UP000494115">
    <property type="component" value="Unassembled WGS sequence"/>
</dbReference>